<sequence>MQRTLSPSRPRWQRRLPIILALIAILLLIAYAVVSYLGYNFLSTVASKAPVATPEGKYETVTFPARGQNYQVYAYYLEGEPGMPALIQVHGWRSTRFEPAVLARVAAYRSLGYHVLSLDLSDARGETVGNGRIAMGYEERYDVLGAFDYLLERGFAPDQIGLTGESMGAVSVLLAAAQEPRIRAVWADSPFTRADSVSSEQAETFGFPRIIVPGGMLWGLIITGNPIWQDGALAQAARLAENKTAVQLVHCDQDDFVFYYHSQELLTAYQAAGVKADLWTTHCNKHPRSFETEGENYLARLDAFFRQHLRFAS</sequence>
<evidence type="ECO:0000259" key="2">
    <source>
        <dbReference type="Pfam" id="PF00326"/>
    </source>
</evidence>
<keyword evidence="1" id="KW-0812">Transmembrane</keyword>
<evidence type="ECO:0000313" key="4">
    <source>
        <dbReference type="Proteomes" id="UP000229681"/>
    </source>
</evidence>
<dbReference type="InterPro" id="IPR001375">
    <property type="entry name" value="Peptidase_S9_cat"/>
</dbReference>
<evidence type="ECO:0000313" key="3">
    <source>
        <dbReference type="EMBL" id="PJF36628.1"/>
    </source>
</evidence>
<reference evidence="3 4" key="1">
    <citation type="submission" date="2017-11" db="EMBL/GenBank/DDBJ databases">
        <title>Evolution of Phototrophy in the Chloroflexi Phylum Driven by Horizontal Gene Transfer.</title>
        <authorList>
            <person name="Ward L.M."/>
            <person name="Hemp J."/>
            <person name="Shih P.M."/>
            <person name="Mcglynn S.E."/>
            <person name="Fischer W."/>
        </authorList>
    </citation>
    <scope>NUCLEOTIDE SEQUENCE [LARGE SCALE GENOMIC DNA]</scope>
    <source>
        <strain evidence="3">JP3_13</strain>
    </source>
</reference>
<dbReference type="InterPro" id="IPR029058">
    <property type="entry name" value="AB_hydrolase_fold"/>
</dbReference>
<name>A0A2M8PGH0_9CHLR</name>
<gene>
    <name evidence="3" type="ORF">CUN49_04515</name>
</gene>
<accession>A0A2M8PGH0</accession>
<dbReference type="PANTHER" id="PTHR43358">
    <property type="entry name" value="ALPHA/BETA-HYDROLASE"/>
    <property type="match status" value="1"/>
</dbReference>
<dbReference type="Gene3D" id="3.40.50.1820">
    <property type="entry name" value="alpha/beta hydrolase"/>
    <property type="match status" value="1"/>
</dbReference>
<comment type="caution">
    <text evidence="3">The sequence shown here is derived from an EMBL/GenBank/DDBJ whole genome shotgun (WGS) entry which is preliminary data.</text>
</comment>
<dbReference type="SUPFAM" id="SSF53474">
    <property type="entry name" value="alpha/beta-Hydrolases"/>
    <property type="match status" value="1"/>
</dbReference>
<keyword evidence="1" id="KW-0472">Membrane</keyword>
<dbReference type="AlphaFoldDB" id="A0A2M8PGH0"/>
<evidence type="ECO:0000256" key="1">
    <source>
        <dbReference type="SAM" id="Phobius"/>
    </source>
</evidence>
<dbReference type="GO" id="GO:0006508">
    <property type="term" value="P:proteolysis"/>
    <property type="evidence" value="ECO:0007669"/>
    <property type="project" value="InterPro"/>
</dbReference>
<keyword evidence="1" id="KW-1133">Transmembrane helix</keyword>
<dbReference type="Proteomes" id="UP000229681">
    <property type="component" value="Unassembled WGS sequence"/>
</dbReference>
<feature type="domain" description="Peptidase S9 prolyl oligopeptidase catalytic" evidence="2">
    <location>
        <begin position="110"/>
        <end position="309"/>
    </location>
</feature>
<dbReference type="GO" id="GO:0008236">
    <property type="term" value="F:serine-type peptidase activity"/>
    <property type="evidence" value="ECO:0007669"/>
    <property type="project" value="InterPro"/>
</dbReference>
<proteinExistence type="predicted"/>
<organism evidence="3 4">
    <name type="scientific">Candidatus Thermofonsia Clade 1 bacterium</name>
    <dbReference type="NCBI Taxonomy" id="2364210"/>
    <lineage>
        <taxon>Bacteria</taxon>
        <taxon>Bacillati</taxon>
        <taxon>Chloroflexota</taxon>
        <taxon>Candidatus Thermofontia</taxon>
        <taxon>Candidatus Thermofonsia Clade 1</taxon>
    </lineage>
</organism>
<dbReference type="InterPro" id="IPR052920">
    <property type="entry name" value="DNA-binding_regulatory"/>
</dbReference>
<protein>
    <recommendedName>
        <fullName evidence="2">Peptidase S9 prolyl oligopeptidase catalytic domain-containing protein</fullName>
    </recommendedName>
</protein>
<dbReference type="EMBL" id="PGTM01000041">
    <property type="protein sequence ID" value="PJF36628.1"/>
    <property type="molecule type" value="Genomic_DNA"/>
</dbReference>
<dbReference type="Pfam" id="PF00326">
    <property type="entry name" value="Peptidase_S9"/>
    <property type="match status" value="1"/>
</dbReference>
<dbReference type="PANTHER" id="PTHR43358:SF4">
    <property type="entry name" value="ALPHA_BETA HYDROLASE FOLD-1 DOMAIN-CONTAINING PROTEIN"/>
    <property type="match status" value="1"/>
</dbReference>
<feature type="transmembrane region" description="Helical" evidence="1">
    <location>
        <begin position="16"/>
        <end position="39"/>
    </location>
</feature>